<feature type="compositionally biased region" description="Polar residues" evidence="5">
    <location>
        <begin position="159"/>
        <end position="169"/>
    </location>
</feature>
<evidence type="ECO:0000313" key="8">
    <source>
        <dbReference type="EMBL" id="CAF4680275.1"/>
    </source>
</evidence>
<feature type="compositionally biased region" description="Low complexity" evidence="5">
    <location>
        <begin position="51"/>
        <end position="64"/>
    </location>
</feature>
<evidence type="ECO:0000256" key="5">
    <source>
        <dbReference type="SAM" id="MobiDB-lite"/>
    </source>
</evidence>
<accession>A0A821HCZ4</accession>
<feature type="compositionally biased region" description="Basic residues" evidence="5">
    <location>
        <begin position="81"/>
        <end position="98"/>
    </location>
</feature>
<dbReference type="FunFam" id="3.40.50.20:FF:000008">
    <property type="entry name" value="Synapsin III"/>
    <property type="match status" value="1"/>
</dbReference>
<dbReference type="GO" id="GO:0005524">
    <property type="term" value="F:ATP binding"/>
    <property type="evidence" value="ECO:0007669"/>
    <property type="project" value="InterPro"/>
</dbReference>
<evidence type="ECO:0000259" key="7">
    <source>
        <dbReference type="Pfam" id="PF02750"/>
    </source>
</evidence>
<feature type="region of interest" description="Disordered" evidence="5">
    <location>
        <begin position="145"/>
        <end position="169"/>
    </location>
</feature>
<protein>
    <recommendedName>
        <fullName evidence="10">Synapsin</fullName>
    </recommendedName>
</protein>
<feature type="compositionally biased region" description="Polar residues" evidence="5">
    <location>
        <begin position="65"/>
        <end position="79"/>
    </location>
</feature>
<dbReference type="AlphaFoldDB" id="A0A821HCZ4"/>
<evidence type="ECO:0000256" key="2">
    <source>
        <dbReference type="ARBA" id="ARBA00022553"/>
    </source>
</evidence>
<gene>
    <name evidence="8" type="ORF">QYT958_LOCUS16579</name>
</gene>
<dbReference type="PANTHER" id="PTHR10841">
    <property type="entry name" value="SYNAPSIN"/>
    <property type="match status" value="1"/>
</dbReference>
<feature type="compositionally biased region" description="Basic residues" evidence="5">
    <location>
        <begin position="290"/>
        <end position="301"/>
    </location>
</feature>
<reference evidence="8" key="1">
    <citation type="submission" date="2021-02" db="EMBL/GenBank/DDBJ databases">
        <authorList>
            <person name="Nowell W R."/>
        </authorList>
    </citation>
    <scope>NUCLEOTIDE SEQUENCE</scope>
</reference>
<evidence type="ECO:0000256" key="3">
    <source>
        <dbReference type="ARBA" id="ARBA00023018"/>
    </source>
</evidence>
<evidence type="ECO:0000313" key="9">
    <source>
        <dbReference type="Proteomes" id="UP000663848"/>
    </source>
</evidence>
<keyword evidence="3" id="KW-0770">Synapse</keyword>
<dbReference type="FunFam" id="3.30.470.20:FF:000059">
    <property type="entry name" value="Synapsin-3"/>
    <property type="match status" value="1"/>
</dbReference>
<dbReference type="GO" id="GO:0007269">
    <property type="term" value="P:neurotransmitter secretion"/>
    <property type="evidence" value="ECO:0007669"/>
    <property type="project" value="InterPro"/>
</dbReference>
<feature type="compositionally biased region" description="Basic and acidic residues" evidence="5">
    <location>
        <begin position="145"/>
        <end position="158"/>
    </location>
</feature>
<dbReference type="InterPro" id="IPR001359">
    <property type="entry name" value="Synapsin"/>
</dbReference>
<feature type="domain" description="Synapsin ATP-binding" evidence="7">
    <location>
        <begin position="600"/>
        <end position="801"/>
    </location>
</feature>
<dbReference type="SUPFAM" id="SSF52440">
    <property type="entry name" value="PreATP-grasp domain"/>
    <property type="match status" value="1"/>
</dbReference>
<dbReference type="Proteomes" id="UP000663848">
    <property type="component" value="Unassembled WGS sequence"/>
</dbReference>
<evidence type="ECO:0000259" key="6">
    <source>
        <dbReference type="Pfam" id="PF02078"/>
    </source>
</evidence>
<dbReference type="Pfam" id="PF02078">
    <property type="entry name" value="Synapsin"/>
    <property type="match status" value="1"/>
</dbReference>
<feature type="compositionally biased region" description="Polar residues" evidence="5">
    <location>
        <begin position="112"/>
        <end position="126"/>
    </location>
</feature>
<dbReference type="Gene3D" id="3.40.50.20">
    <property type="match status" value="1"/>
</dbReference>
<organism evidence="8 9">
    <name type="scientific">Rotaria socialis</name>
    <dbReference type="NCBI Taxonomy" id="392032"/>
    <lineage>
        <taxon>Eukaryota</taxon>
        <taxon>Metazoa</taxon>
        <taxon>Spiralia</taxon>
        <taxon>Gnathifera</taxon>
        <taxon>Rotifera</taxon>
        <taxon>Eurotatoria</taxon>
        <taxon>Bdelloidea</taxon>
        <taxon>Philodinida</taxon>
        <taxon>Philodinidae</taxon>
        <taxon>Rotaria</taxon>
    </lineage>
</organism>
<dbReference type="Pfam" id="PF02750">
    <property type="entry name" value="Synapsin_C"/>
    <property type="match status" value="1"/>
</dbReference>
<keyword evidence="2" id="KW-0597">Phosphoprotein</keyword>
<evidence type="ECO:0008006" key="10">
    <source>
        <dbReference type="Google" id="ProtNLM"/>
    </source>
</evidence>
<dbReference type="InterPro" id="IPR020897">
    <property type="entry name" value="Synapsin_pre-ATP-grasp_dom"/>
</dbReference>
<dbReference type="EMBL" id="CAJOBR010002416">
    <property type="protein sequence ID" value="CAF4680275.1"/>
    <property type="molecule type" value="Genomic_DNA"/>
</dbReference>
<dbReference type="PANTHER" id="PTHR10841:SF17">
    <property type="entry name" value="SYNAPSIN"/>
    <property type="match status" value="1"/>
</dbReference>
<proteinExistence type="inferred from homology"/>
<dbReference type="SUPFAM" id="SSF56059">
    <property type="entry name" value="Glutathione synthetase ATP-binding domain-like"/>
    <property type="match status" value="1"/>
</dbReference>
<feature type="domain" description="Synapsin pre-ATP-grasp" evidence="6">
    <location>
        <begin position="499"/>
        <end position="598"/>
    </location>
</feature>
<feature type="region of interest" description="Disordered" evidence="5">
    <location>
        <begin position="236"/>
        <end position="301"/>
    </location>
</feature>
<evidence type="ECO:0000256" key="1">
    <source>
        <dbReference type="ARBA" id="ARBA00008243"/>
    </source>
</evidence>
<dbReference type="Gene3D" id="3.30.470.20">
    <property type="entry name" value="ATP-grasp fold, B domain"/>
    <property type="match status" value="1"/>
</dbReference>
<dbReference type="GO" id="GO:0030672">
    <property type="term" value="C:synaptic vesicle membrane"/>
    <property type="evidence" value="ECO:0007669"/>
    <property type="project" value="TreeGrafter"/>
</dbReference>
<feature type="region of interest" description="Disordered" evidence="5">
    <location>
        <begin position="41"/>
        <end position="126"/>
    </location>
</feature>
<dbReference type="InterPro" id="IPR013815">
    <property type="entry name" value="ATP_grasp_subdomain_1"/>
</dbReference>
<comment type="caution">
    <text evidence="8">The sequence shown here is derived from an EMBL/GenBank/DDBJ whole genome shotgun (WGS) entry which is preliminary data.</text>
</comment>
<comment type="subcellular location">
    <subcellularLocation>
        <location evidence="4">Synapse</location>
    </subcellularLocation>
</comment>
<comment type="similarity">
    <text evidence="1">Belongs to the synapsin family.</text>
</comment>
<name>A0A821HCZ4_9BILA</name>
<dbReference type="Gene3D" id="3.30.1490.20">
    <property type="entry name" value="ATP-grasp fold, A domain"/>
    <property type="match status" value="1"/>
</dbReference>
<feature type="non-terminal residue" evidence="8">
    <location>
        <position position="1"/>
    </location>
</feature>
<evidence type="ECO:0000256" key="4">
    <source>
        <dbReference type="ARBA" id="ARBA00034103"/>
    </source>
</evidence>
<dbReference type="PRINTS" id="PR01368">
    <property type="entry name" value="SYNAPSIN"/>
</dbReference>
<sequence length="871" mass="101600">ENHAEGCSAADIPIDDWRPILQILENVFADEDETPDIITEQSEALEPLLPNKRSYSSNRRNSSKLVEQQNENQHESNVPTRFRRTHSTQGRRRRRTSRRATSVDQRPLYFNSEHTSNHHLSPSSSYPRSACLIKETCFDERTSNYDSLRDETSLRDDSLTTTPSEESSQLFVRTTDRPRWIPVYRHNQYDPDSSSQIIDEVEWHNETSPGTVHYFRDENGKLFSYVFGDASCQARMETSDPKPLSDTITRSGSDETEATVEQMPREQITPPHTPSTTIRQSHESSSFFSGRRRRHHYHHRQPHRSRRYEVIYIYIFIKKYTDVFSVSFLLISSSTSGRPVIITDETRRQISNSLDSTQQEQQTQHREHQTRIKHRSVKGQTYRLKLFHRDIMVPFDRLWLLTVFDRYKSYSITMMNYIKRQLSVKELENESNDITMTRSILDDSHTNSVSCQTKLISHIDGSNRPIENILYPDSFMNTIKDFNQKNAIGFISSPTTLKGKSKILLIIDDKQIDWSKYFKNKKIFADYDILVEQAQFQEINLSAYSHGGILINTNVLQNGKHIVRSFCPDFVLVRQYVIDYNVDWMNIILGMQYGAVPSINSMRALYNFRDKPWIFAELLKIQQRLGVEQFPLISQVYYPNHRKMFISPQYPSILKIGRTHQGLGKIKIKDSDDYHDLTSLISISKCYSTIEPYIHGQYDVYIQKIGNNYKVFSRKSSTDHWKTNIGSSSIKQIDMTERYHLWIDEVSQLFGGLDICVIEVIKSTNGKEYIYQIKDCTMELLNEMQEEDCRAIADLVIHKMQIYCRPDQQLSILTRVPSVDELSKLPKTNKCYHSQNENIRQTSNCTHATDALTNLKKKFSKIFRDIPTSLS</sequence>
<dbReference type="InterPro" id="IPR016185">
    <property type="entry name" value="PreATP-grasp_dom_sf"/>
</dbReference>
<dbReference type="InterPro" id="IPR020898">
    <property type="entry name" value="Synapsin_ATP-bd_dom"/>
</dbReference>